<dbReference type="KEGG" id="mpec:B9O19_01137"/>
<dbReference type="SMART" id="SM00388">
    <property type="entry name" value="HisKA"/>
    <property type="match status" value="1"/>
</dbReference>
<dbReference type="PROSITE" id="PS50112">
    <property type="entry name" value="PAS"/>
    <property type="match status" value="1"/>
</dbReference>
<dbReference type="CDD" id="cd17546">
    <property type="entry name" value="REC_hyHK_CKI1_RcsC-like"/>
    <property type="match status" value="1"/>
</dbReference>
<dbReference type="RefSeq" id="WP_245863035.1">
    <property type="nucleotide sequence ID" value="NZ_CP020991.1"/>
</dbReference>
<dbReference type="NCBIfam" id="TIGR00229">
    <property type="entry name" value="sensory_box"/>
    <property type="match status" value="1"/>
</dbReference>
<dbReference type="SUPFAM" id="SSF55874">
    <property type="entry name" value="ATPase domain of HSP90 chaperone/DNA topoisomerase II/histidine kinase"/>
    <property type="match status" value="1"/>
</dbReference>
<feature type="domain" description="PAC" evidence="13">
    <location>
        <begin position="702"/>
        <end position="753"/>
    </location>
</feature>
<dbReference type="InterPro" id="IPR004358">
    <property type="entry name" value="Sig_transdc_His_kin-like_C"/>
</dbReference>
<feature type="domain" description="PAS" evidence="12">
    <location>
        <begin position="259"/>
        <end position="334"/>
    </location>
</feature>
<feature type="domain" description="PAC" evidence="13">
    <location>
        <begin position="337"/>
        <end position="388"/>
    </location>
</feature>
<name>A0A2K9P233_9FIRM</name>
<keyword evidence="15" id="KW-1185">Reference proteome</keyword>
<dbReference type="Proteomes" id="UP000235589">
    <property type="component" value="Chromosome"/>
</dbReference>
<evidence type="ECO:0000256" key="8">
    <source>
        <dbReference type="ARBA" id="ARBA00024867"/>
    </source>
</evidence>
<evidence type="ECO:0000256" key="5">
    <source>
        <dbReference type="ARBA" id="ARBA00022679"/>
    </source>
</evidence>
<evidence type="ECO:0000256" key="9">
    <source>
        <dbReference type="PROSITE-ProRule" id="PRU00169"/>
    </source>
</evidence>
<dbReference type="EC" id="2.7.13.3" evidence="2"/>
<dbReference type="CDD" id="cd00130">
    <property type="entry name" value="PAS"/>
    <property type="match status" value="3"/>
</dbReference>
<gene>
    <name evidence="14" type="ORF">B9O19_01137</name>
</gene>
<dbReference type="PROSITE" id="PS50110">
    <property type="entry name" value="RESPONSE_REGULATORY"/>
    <property type="match status" value="1"/>
</dbReference>
<dbReference type="SUPFAM" id="SSF52172">
    <property type="entry name" value="CheY-like"/>
    <property type="match status" value="1"/>
</dbReference>
<comment type="catalytic activity">
    <reaction evidence="1">
        <text>ATP + protein L-histidine = ADP + protein N-phospho-L-histidine.</text>
        <dbReference type="EC" id="2.7.13.3"/>
    </reaction>
</comment>
<proteinExistence type="predicted"/>
<dbReference type="SUPFAM" id="SSF55785">
    <property type="entry name" value="PYP-like sensor domain (PAS domain)"/>
    <property type="match status" value="4"/>
</dbReference>
<evidence type="ECO:0000256" key="3">
    <source>
        <dbReference type="ARBA" id="ARBA00018672"/>
    </source>
</evidence>
<evidence type="ECO:0000256" key="6">
    <source>
        <dbReference type="ARBA" id="ARBA00022777"/>
    </source>
</evidence>
<dbReference type="PANTHER" id="PTHR43047:SF64">
    <property type="entry name" value="HISTIDINE KINASE CONTAINING CHEY-HOMOLOGOUS RECEIVER DOMAIN AND PAS DOMAIN-RELATED"/>
    <property type="match status" value="1"/>
</dbReference>
<evidence type="ECO:0000259" key="10">
    <source>
        <dbReference type="PROSITE" id="PS50109"/>
    </source>
</evidence>
<dbReference type="InterPro" id="IPR000700">
    <property type="entry name" value="PAS-assoc_C"/>
</dbReference>
<dbReference type="InterPro" id="IPR036097">
    <property type="entry name" value="HisK_dim/P_sf"/>
</dbReference>
<comment type="function">
    <text evidence="8">May play the central regulatory role in sporulation. It may be an element of the effector pathway responsible for the activation of sporulation genes in response to nutritional stress. Spo0A may act in concert with spo0H (a sigma factor) to control the expression of some genes that are critical to the sporulation process.</text>
</comment>
<dbReference type="PROSITE" id="PS50109">
    <property type="entry name" value="HIS_KIN"/>
    <property type="match status" value="1"/>
</dbReference>
<dbReference type="Gene3D" id="3.40.50.2300">
    <property type="match status" value="1"/>
</dbReference>
<reference evidence="14 15" key="1">
    <citation type="submission" date="2017-04" db="EMBL/GenBank/DDBJ databases">
        <title>Monoglobus pectinilyticus 14 draft genome.</title>
        <authorList>
            <person name="Kim C."/>
            <person name="Rosendale D.I."/>
            <person name="Kelly W.J."/>
            <person name="Tannock G.W."/>
            <person name="Patchett M.L."/>
            <person name="Jordens J.Z."/>
        </authorList>
    </citation>
    <scope>NUCLEOTIDE SEQUENCE [LARGE SCALE GENOMIC DNA]</scope>
    <source>
        <strain evidence="14 15">14</strain>
    </source>
</reference>
<evidence type="ECO:0000256" key="4">
    <source>
        <dbReference type="ARBA" id="ARBA00022553"/>
    </source>
</evidence>
<keyword evidence="4 9" id="KW-0597">Phosphoprotein</keyword>
<dbReference type="PRINTS" id="PR00344">
    <property type="entry name" value="BCTRLSENSOR"/>
</dbReference>
<feature type="domain" description="Histidine kinase" evidence="10">
    <location>
        <begin position="1170"/>
        <end position="1392"/>
    </location>
</feature>
<feature type="modified residue" description="4-aspartylphosphate" evidence="9">
    <location>
        <position position="1472"/>
    </location>
</feature>
<dbReference type="CDD" id="cd00082">
    <property type="entry name" value="HisKA"/>
    <property type="match status" value="1"/>
</dbReference>
<dbReference type="SUPFAM" id="SSF47384">
    <property type="entry name" value="Homodimeric domain of signal transducing histidine kinase"/>
    <property type="match status" value="1"/>
</dbReference>
<evidence type="ECO:0000256" key="2">
    <source>
        <dbReference type="ARBA" id="ARBA00012438"/>
    </source>
</evidence>
<dbReference type="Gene3D" id="1.10.287.130">
    <property type="match status" value="1"/>
</dbReference>
<dbReference type="Gene3D" id="3.30.565.10">
    <property type="entry name" value="Histidine kinase-like ATPase, C-terminal domain"/>
    <property type="match status" value="1"/>
</dbReference>
<dbReference type="InterPro" id="IPR001610">
    <property type="entry name" value="PAC"/>
</dbReference>
<dbReference type="InterPro" id="IPR003594">
    <property type="entry name" value="HATPase_dom"/>
</dbReference>
<dbReference type="EMBL" id="CP020991">
    <property type="protein sequence ID" value="AUO19300.1"/>
    <property type="molecule type" value="Genomic_DNA"/>
</dbReference>
<dbReference type="Pfam" id="PF02518">
    <property type="entry name" value="HATPase_c"/>
    <property type="match status" value="1"/>
</dbReference>
<evidence type="ECO:0000259" key="12">
    <source>
        <dbReference type="PROSITE" id="PS50112"/>
    </source>
</evidence>
<dbReference type="InterPro" id="IPR000014">
    <property type="entry name" value="PAS"/>
</dbReference>
<dbReference type="PANTHER" id="PTHR43047">
    <property type="entry name" value="TWO-COMPONENT HISTIDINE PROTEIN KINASE"/>
    <property type="match status" value="1"/>
</dbReference>
<evidence type="ECO:0000259" key="11">
    <source>
        <dbReference type="PROSITE" id="PS50110"/>
    </source>
</evidence>
<dbReference type="SMART" id="SM00086">
    <property type="entry name" value="PAC"/>
    <property type="match status" value="5"/>
</dbReference>
<keyword evidence="7" id="KW-0902">Two-component regulatory system</keyword>
<dbReference type="InterPro" id="IPR013655">
    <property type="entry name" value="PAS_fold_3"/>
</dbReference>
<sequence>MSDKNSPAIEQIITILNNSPTAIYVSAIDNYELLYINEKARDILASNSTGQERTCYEAAGFTQPCSFCQTSKMSRDKFLVREFQLPIDSSIYQLSGKIIDWDGREAHIEYITDITERKKEENKSKAVKEELQTTFSCIPCGLCVYKFENGKISPLFHNPAFYGIMGYSKEHIKEIENDTSFLGVHPDDLPVLQSKIQDAILKGGLVQYIYRVWNDNKNEYRWIRLDGSVETQADNTKFLYGVYSDVNKRVLLEQELTAAKDKMQDIINAIPGGVAIYKVSDIFETIYFSDGVPELSGYTVEEYHELIKEDAAKMTYYEDTEMVVSNIQEAIKNHTVTEFDFRKQHRDGHIVWVHVQAKQIGEEDGCPLIHCVFHNISNLKETQLELDHLVNSIPGGIASYRIEDGQFIPIFFSDGIVALSGHTRKELEEITKNNALEVIYEADKKRVSDEAVSALKSGRVLDISYRVHHKDGSLVWIHLNGRRMGPLSDSSRFYAVITGMSSETRLFQSIANETADGIYVISKDTYELFYTNESKNLFLKDNITIGEKCYKALFGKSAPCEFCTLKSHKPDNSEHDMLVDGTDKFYSTRFHETDWNGISAYVKYVRDVTEETKIKFEKERLSMYFQSVVENLPGGITVIRYESDNSLIPEYISEGFASMCHMTVEEVENVYKNDIFASFHSDDSDNIKNKVLDSINSGNSHCELTGRLKLKDGGYIWVKSTISLIHSSDGVKRLYTVHTDISKSVEEKDQLRQQYENILLQHYQAPGPDTLILGHCNITKNKILEIIDYTDSDLLKTFGYVRNEFFSGIAGLVTDENEHQQFLDTYLNKPSLEAYLNHDTEKILKCFVKLPKEEKGRYVQFKVNMIEAPDSGDITGILTVTDITEQTISDRILHQLSITSYDYVIDLNLSNDSFTVLSCNKNAHCAPPKYGRHSQRVLDMVSTAIVPKDKAQYSKLLEPDEIRQRLKKEGSYTFAYAISDEKGDIRSKNMTVSAIDLRLDRVSLVCSDITDSVREQQGLLNMIAYTFDLACLFNIDDSRLTLYTRQIVLENLTPYIIDDYDKKLNIFANQQDTEKEKAELKMRFTISSMIKNLSKKPSGYDFVYPQKTEDGLRYKQINVLWGDENHRTICMVRADVTDMLAAERHTKETLERALELAEEANKAKSDFLSTMSHDIRTPMNAIIGMTTLAEVHLDNREKVLDCLKKISVSSKHLLSLVNDILDMSKIERSKIAMNIVPVYLPDLINQIAVIIEPQAKEAGLKFNYKLKEIKHNYFLGDSLRINQILINILNNAVKFNPFGGKIDFTVEEIPALKTNNVRFCFTVSDTGVGMSEEFLKHIFDPFARDSSAAKIEGTGLGLSITKGLVELMNGKISVDSKPDIGSTFKVELEYKINNNIEKTISKNNTEDSIPKDKNLFLGRRFLIAEDNDINAEILCGLLDLYGAEYTVEENGEKAVSAFSSAAPGTYDAIIMDIQMPKMNGYEATRAIRNIGNPESKTIPIIAMTANAFAEDIQSALDSGMNAHISKPVDVSILLNTLNRLLKNNKDG</sequence>
<organism evidence="14 15">
    <name type="scientific">Monoglobus pectinilyticus</name>
    <dbReference type="NCBI Taxonomy" id="1981510"/>
    <lineage>
        <taxon>Bacteria</taxon>
        <taxon>Bacillati</taxon>
        <taxon>Bacillota</taxon>
        <taxon>Clostridia</taxon>
        <taxon>Monoglobales</taxon>
        <taxon>Monoglobaceae</taxon>
        <taxon>Monoglobus</taxon>
    </lineage>
</organism>
<evidence type="ECO:0000313" key="14">
    <source>
        <dbReference type="EMBL" id="AUO19300.1"/>
    </source>
</evidence>
<dbReference type="InterPro" id="IPR003661">
    <property type="entry name" value="HisK_dim/P_dom"/>
</dbReference>
<protein>
    <recommendedName>
        <fullName evidence="3">Stage 0 sporulation protein A homolog</fullName>
        <ecNumber evidence="2">2.7.13.3</ecNumber>
    </recommendedName>
</protein>
<dbReference type="GO" id="GO:0000155">
    <property type="term" value="F:phosphorelay sensor kinase activity"/>
    <property type="evidence" value="ECO:0007669"/>
    <property type="project" value="InterPro"/>
</dbReference>
<keyword evidence="5" id="KW-0808">Transferase</keyword>
<keyword evidence="6 14" id="KW-0418">Kinase</keyword>
<evidence type="ECO:0000256" key="1">
    <source>
        <dbReference type="ARBA" id="ARBA00000085"/>
    </source>
</evidence>
<dbReference type="GeneID" id="98062545"/>
<dbReference type="InterPro" id="IPR036890">
    <property type="entry name" value="HATPase_C_sf"/>
</dbReference>
<dbReference type="Pfam" id="PF00072">
    <property type="entry name" value="Response_reg"/>
    <property type="match status" value="1"/>
</dbReference>
<dbReference type="InterPro" id="IPR001789">
    <property type="entry name" value="Sig_transdc_resp-reg_receiver"/>
</dbReference>
<dbReference type="SMART" id="SM00387">
    <property type="entry name" value="HATPase_c"/>
    <property type="match status" value="1"/>
</dbReference>
<dbReference type="InterPro" id="IPR005467">
    <property type="entry name" value="His_kinase_dom"/>
</dbReference>
<dbReference type="InterPro" id="IPR011006">
    <property type="entry name" value="CheY-like_superfamily"/>
</dbReference>
<evidence type="ECO:0000256" key="7">
    <source>
        <dbReference type="ARBA" id="ARBA00023012"/>
    </source>
</evidence>
<dbReference type="InterPro" id="IPR035965">
    <property type="entry name" value="PAS-like_dom_sf"/>
</dbReference>
<dbReference type="PROSITE" id="PS50113">
    <property type="entry name" value="PAC"/>
    <property type="match status" value="2"/>
</dbReference>
<dbReference type="SMART" id="SM00448">
    <property type="entry name" value="REC"/>
    <property type="match status" value="1"/>
</dbReference>
<evidence type="ECO:0000259" key="13">
    <source>
        <dbReference type="PROSITE" id="PS50113"/>
    </source>
</evidence>
<dbReference type="Pfam" id="PF08447">
    <property type="entry name" value="PAS_3"/>
    <property type="match status" value="4"/>
</dbReference>
<feature type="domain" description="Response regulatory" evidence="11">
    <location>
        <begin position="1420"/>
        <end position="1541"/>
    </location>
</feature>
<dbReference type="Gene3D" id="3.30.450.20">
    <property type="entry name" value="PAS domain"/>
    <property type="match status" value="4"/>
</dbReference>
<evidence type="ECO:0000313" key="15">
    <source>
        <dbReference type="Proteomes" id="UP000235589"/>
    </source>
</evidence>
<dbReference type="Pfam" id="PF00512">
    <property type="entry name" value="HisKA"/>
    <property type="match status" value="1"/>
</dbReference>
<accession>A0A2K9P233</accession>
<dbReference type="SMART" id="SM00091">
    <property type="entry name" value="PAS"/>
    <property type="match status" value="5"/>
</dbReference>